<accession>A0A8H4QW12</accession>
<feature type="transmembrane region" description="Helical" evidence="6">
    <location>
        <begin position="27"/>
        <end position="48"/>
    </location>
</feature>
<dbReference type="AlphaFoldDB" id="A0A8H4QW12"/>
<dbReference type="InterPro" id="IPR017972">
    <property type="entry name" value="Cyt_P450_CS"/>
</dbReference>
<dbReference type="InterPro" id="IPR002403">
    <property type="entry name" value="Cyt_P450_E_grp-IV"/>
</dbReference>
<dbReference type="GO" id="GO:0020037">
    <property type="term" value="F:heme binding"/>
    <property type="evidence" value="ECO:0007669"/>
    <property type="project" value="InterPro"/>
</dbReference>
<comment type="caution">
    <text evidence="7">The sequence shown here is derived from an EMBL/GenBank/DDBJ whole genome shotgun (WGS) entry which is preliminary data.</text>
</comment>
<evidence type="ECO:0000256" key="5">
    <source>
        <dbReference type="ARBA" id="ARBA00023004"/>
    </source>
</evidence>
<evidence type="ECO:0008006" key="9">
    <source>
        <dbReference type="Google" id="ProtNLM"/>
    </source>
</evidence>
<dbReference type="PRINTS" id="PR00465">
    <property type="entry name" value="EP450IV"/>
</dbReference>
<name>A0A8H4QW12_9AGAR</name>
<dbReference type="GO" id="GO:0016705">
    <property type="term" value="F:oxidoreductase activity, acting on paired donors, with incorporation or reduction of molecular oxygen"/>
    <property type="evidence" value="ECO:0007669"/>
    <property type="project" value="InterPro"/>
</dbReference>
<dbReference type="GO" id="GO:0004497">
    <property type="term" value="F:monooxygenase activity"/>
    <property type="evidence" value="ECO:0007669"/>
    <property type="project" value="InterPro"/>
</dbReference>
<dbReference type="CDD" id="cd00302">
    <property type="entry name" value="cytochrome_P450"/>
    <property type="match status" value="2"/>
</dbReference>
<evidence type="ECO:0000313" key="8">
    <source>
        <dbReference type="Proteomes" id="UP000521872"/>
    </source>
</evidence>
<dbReference type="PANTHER" id="PTHR24304">
    <property type="entry name" value="CYTOCHROME P450 FAMILY 7"/>
    <property type="match status" value="1"/>
</dbReference>
<evidence type="ECO:0000313" key="7">
    <source>
        <dbReference type="EMBL" id="KAF4618544.1"/>
    </source>
</evidence>
<proteinExistence type="inferred from homology"/>
<keyword evidence="8" id="KW-1185">Reference proteome</keyword>
<protein>
    <recommendedName>
        <fullName evidence="9">Cytochrome P450</fullName>
    </recommendedName>
</protein>
<dbReference type="Gene3D" id="1.10.630.10">
    <property type="entry name" value="Cytochrome P450"/>
    <property type="match status" value="2"/>
</dbReference>
<evidence type="ECO:0000256" key="2">
    <source>
        <dbReference type="ARBA" id="ARBA00010617"/>
    </source>
</evidence>
<gene>
    <name evidence="7" type="ORF">D9613_009726</name>
</gene>
<dbReference type="PANTHER" id="PTHR24304:SF2">
    <property type="entry name" value="24-HYDROXYCHOLESTEROL 7-ALPHA-HYDROXYLASE"/>
    <property type="match status" value="1"/>
</dbReference>
<sequence length="1044" mass="117938">MDKMTFTSLTYIPQALYWNLEYRSGVAAPYLLAFGVACFLAISAITFIPRPARNGKFFTRRYDFIQEKFRESGRSAFRFNVVKHRVVSFSGEKARQAFFNEPGLSLVQGYKILTGGWPELKDIDFQSDKNGQYIQDKVEEGFVKRILALIRKDRILATLPHLFVDLNRLMDDWGTAGTMNPFDEIYEMTIRMSTCKEIADDKKVVQEIAKQYWAVEHSATPFLLLFPSFPSPMKKAKAKATTALYKILLSFVQQRRNSPTRTTDPIDLFIAQGDTDDNIVGTIIGVVFSGVINTGTTIWKEKVIEDFKKLLHNNTPAMADEPIYKRLASIPYTAWEDELPAVDFVIKETLRIIGSSSAMRRNIHHDITVDGVSIKRGDFMTYQAADAHFNPDVYTDPKKFDPGRYLEGREEDKKEAYAYIGWGAGRHFCAGMKLAKLEIKLVLALFLLQFDFELVDANGNPRNSFPEPDPNQILQYSTRWIKDGNNQSSHLSFHAPRCDCDSVFIAEGINNRLLALASHANILDQVNLKPLTDSMAEPAAHFSPLAQVLSTPSKWASEIPGSMGILATLLVAISSSTSDGKVYDLGGLPVLSAWTFFTRRYDFIREKFRESGGKAFRFRVLQHRVVSLRGEQARKFFFSQPGLNMTEGYRILMGGAPNLNDVGIEFGGESARTDTDEGFIKRLLSLLRRDRIQESEAALPVLLDDLNNRMKDWGTEGKINPFKEVYDMTVRMATCEELAKDKKAIDDLTQNYWTLEKSATPVSLLLPWLPSKAKKAKETSTIALYNMLNDFVQLRRKAEVPSKDPIDLFIAQGESDETIIGTIMGIIFAGVINTGVNSCWALLYLGSNPEWKQHVIDELKKLVANYTDTLSPEPLHKRLAAIPLQAWEDELPVIDLVIRETLRLSLSGTALRRNMYRDLDADGITVKRGDFLAFQIADVHENPDIYTDPSKFDPSRYLAGREEDKKETFAYLGWGVGRHPCAGMKIAKLEIKLVLALILLGFEYELVDGSGKYPKTLPVPDKNDIQQARPLGEPCYMKFKRNAE</sequence>
<organism evidence="7 8">
    <name type="scientific">Agrocybe pediades</name>
    <dbReference type="NCBI Taxonomy" id="84607"/>
    <lineage>
        <taxon>Eukaryota</taxon>
        <taxon>Fungi</taxon>
        <taxon>Dikarya</taxon>
        <taxon>Basidiomycota</taxon>
        <taxon>Agaricomycotina</taxon>
        <taxon>Agaricomycetes</taxon>
        <taxon>Agaricomycetidae</taxon>
        <taxon>Agaricales</taxon>
        <taxon>Agaricineae</taxon>
        <taxon>Strophariaceae</taxon>
        <taxon>Agrocybe</taxon>
    </lineage>
</organism>
<evidence type="ECO:0000256" key="6">
    <source>
        <dbReference type="SAM" id="Phobius"/>
    </source>
</evidence>
<keyword evidence="6" id="KW-1133">Transmembrane helix</keyword>
<keyword evidence="6" id="KW-0472">Membrane</keyword>
<dbReference type="Proteomes" id="UP000521872">
    <property type="component" value="Unassembled WGS sequence"/>
</dbReference>
<keyword evidence="5" id="KW-0408">Iron</keyword>
<keyword evidence="3" id="KW-0349">Heme</keyword>
<evidence type="ECO:0000256" key="4">
    <source>
        <dbReference type="ARBA" id="ARBA00022723"/>
    </source>
</evidence>
<dbReference type="Pfam" id="PF00067">
    <property type="entry name" value="p450"/>
    <property type="match status" value="2"/>
</dbReference>
<keyword evidence="4" id="KW-0479">Metal-binding</keyword>
<dbReference type="InterPro" id="IPR050529">
    <property type="entry name" value="CYP450_sterol_14alpha_dmase"/>
</dbReference>
<dbReference type="EMBL" id="JAACJL010000017">
    <property type="protein sequence ID" value="KAF4618544.1"/>
    <property type="molecule type" value="Genomic_DNA"/>
</dbReference>
<reference evidence="7 8" key="1">
    <citation type="submission" date="2019-12" db="EMBL/GenBank/DDBJ databases">
        <authorList>
            <person name="Floudas D."/>
            <person name="Bentzer J."/>
            <person name="Ahren D."/>
            <person name="Johansson T."/>
            <person name="Persson P."/>
            <person name="Tunlid A."/>
        </authorList>
    </citation>
    <scope>NUCLEOTIDE SEQUENCE [LARGE SCALE GENOMIC DNA]</scope>
    <source>
        <strain evidence="7 8">CBS 102.39</strain>
    </source>
</reference>
<dbReference type="PROSITE" id="PS00086">
    <property type="entry name" value="CYTOCHROME_P450"/>
    <property type="match status" value="1"/>
</dbReference>
<dbReference type="InterPro" id="IPR036396">
    <property type="entry name" value="Cyt_P450_sf"/>
</dbReference>
<evidence type="ECO:0000256" key="3">
    <source>
        <dbReference type="ARBA" id="ARBA00022617"/>
    </source>
</evidence>
<dbReference type="InterPro" id="IPR001128">
    <property type="entry name" value="Cyt_P450"/>
</dbReference>
<comment type="similarity">
    <text evidence="2">Belongs to the cytochrome P450 family.</text>
</comment>
<dbReference type="SUPFAM" id="SSF48264">
    <property type="entry name" value="Cytochrome P450"/>
    <property type="match status" value="2"/>
</dbReference>
<evidence type="ECO:0000256" key="1">
    <source>
        <dbReference type="ARBA" id="ARBA00001971"/>
    </source>
</evidence>
<comment type="cofactor">
    <cofactor evidence="1">
        <name>heme</name>
        <dbReference type="ChEBI" id="CHEBI:30413"/>
    </cofactor>
</comment>
<dbReference type="GO" id="GO:0005506">
    <property type="term" value="F:iron ion binding"/>
    <property type="evidence" value="ECO:0007669"/>
    <property type="project" value="InterPro"/>
</dbReference>
<keyword evidence="6" id="KW-0812">Transmembrane</keyword>